<keyword evidence="8 10" id="KW-0238">DNA-binding</keyword>
<evidence type="ECO:0000256" key="7">
    <source>
        <dbReference type="ARBA" id="ARBA00023029"/>
    </source>
</evidence>
<dbReference type="GO" id="GO:0005524">
    <property type="term" value="F:ATP binding"/>
    <property type="evidence" value="ECO:0007669"/>
    <property type="project" value="InterPro"/>
</dbReference>
<comment type="catalytic activity">
    <reaction evidence="1 10">
        <text>ATP-dependent breakage, passage and rejoining of double-stranded DNA.</text>
        <dbReference type="EC" id="5.6.2.2"/>
    </reaction>
</comment>
<feature type="active site" description="O-(5'-phospho-DNA)-tyrosine intermediate" evidence="10">
    <location>
        <position position="92"/>
    </location>
</feature>
<dbReference type="InterPro" id="IPR036078">
    <property type="entry name" value="Spo11/TopoVI_A_sf"/>
</dbReference>
<keyword evidence="7 10" id="KW-0799">Topoisomerase</keyword>
<keyword evidence="6" id="KW-0460">Magnesium</keyword>
<feature type="domain" description="Topoisomerase 6 subunit A/Spo11 TOPRIM" evidence="12">
    <location>
        <begin position="181"/>
        <end position="348"/>
    </location>
</feature>
<dbReference type="SUPFAM" id="SSF56726">
    <property type="entry name" value="DNA topoisomerase IV, alpha subunit"/>
    <property type="match status" value="1"/>
</dbReference>
<dbReference type="InParanoid" id="D8SRF9"/>
<evidence type="ECO:0000256" key="8">
    <source>
        <dbReference type="ARBA" id="ARBA00023125"/>
    </source>
</evidence>
<feature type="domain" description="Spo11/DNA topoisomerase VI subunit A N-terminal" evidence="11">
    <location>
        <begin position="63"/>
        <end position="129"/>
    </location>
</feature>
<dbReference type="InterPro" id="IPR013049">
    <property type="entry name" value="Spo11/TopoVI_A_N"/>
</dbReference>
<dbReference type="GO" id="GO:0042138">
    <property type="term" value="P:meiotic DNA double-strand break formation"/>
    <property type="evidence" value="ECO:0000318"/>
    <property type="project" value="GO_Central"/>
</dbReference>
<dbReference type="FunCoup" id="D8SRF9">
    <property type="interactions" value="11"/>
</dbReference>
<evidence type="ECO:0000256" key="1">
    <source>
        <dbReference type="ARBA" id="ARBA00000185"/>
    </source>
</evidence>
<dbReference type="EMBL" id="GL377635">
    <property type="protein sequence ID" value="EFJ13042.1"/>
    <property type="molecule type" value="Genomic_DNA"/>
</dbReference>
<keyword evidence="14" id="KW-1185">Reference proteome</keyword>
<dbReference type="STRING" id="88036.D8SRF9"/>
<dbReference type="InterPro" id="IPR002815">
    <property type="entry name" value="Spo11/TopoVI_A"/>
</dbReference>
<dbReference type="Gene3D" id="3.40.1360.10">
    <property type="match status" value="1"/>
</dbReference>
<name>D8SRF9_SELML</name>
<sequence length="354" mass="40167">MACHGLTPFESNELSSTADLVSPEEVRRNCSNVLMQRGLLQGDNIFLSHLDSTLSFTKSGSMKRYFRVWKMLELCYQLLTLGKKATQREIFYRLLCDASEYFQCQEQKAKTMHADVVGILKCSRYSLGILASARGAIVGRLVIQELNREPVDCTKIGINGYIIDGDLELLQNLTLTSDARYILVIEKDAVFQRLSEDRFFQTIPSILITAKGYPDLASRVMLHKLHRSFPLLPILALVDWNPCGLGIICTYKFGSVGMGLEAPHYVCDVKWLGVSSEDLPRITPEYFVELSARDRQLAKGLISSAMLQNHPRYREELERMIQAGKRVEIEALYAHGYKSLSGYVAQKIVQMRYF</sequence>
<protein>
    <recommendedName>
        <fullName evidence="4">DNA topoisomerase (ATP-hydrolyzing)</fullName>
        <ecNumber evidence="4">5.6.2.2</ecNumber>
    </recommendedName>
</protein>
<gene>
    <name evidence="13" type="ORF">SELMODRAFT_424927</name>
</gene>
<evidence type="ECO:0000256" key="10">
    <source>
        <dbReference type="PROSITE-ProRule" id="PRU01385"/>
    </source>
</evidence>
<dbReference type="CDD" id="cd00223">
    <property type="entry name" value="TOPRIM_TopoIIB_SPO"/>
    <property type="match status" value="1"/>
</dbReference>
<accession>D8SRF9</accession>
<dbReference type="eggNOG" id="KOG2795">
    <property type="taxonomic scope" value="Eukaryota"/>
</dbReference>
<comment type="similarity">
    <text evidence="3 10">Belongs to the TOP6A family.</text>
</comment>
<dbReference type="KEGG" id="smo:SELMODRAFT_424927"/>
<dbReference type="PROSITE" id="PS52041">
    <property type="entry name" value="TOPO_IIB"/>
    <property type="match status" value="1"/>
</dbReference>
<evidence type="ECO:0000256" key="2">
    <source>
        <dbReference type="ARBA" id="ARBA00001946"/>
    </source>
</evidence>
<dbReference type="EC" id="5.6.2.2" evidence="4"/>
<dbReference type="Pfam" id="PF21180">
    <property type="entry name" value="TOP6A-Spo11_Toprim"/>
    <property type="match status" value="1"/>
</dbReference>
<keyword evidence="9 10" id="KW-0413">Isomerase</keyword>
<dbReference type="PRINTS" id="PR01550">
    <property type="entry name" value="TOP6AFAMILY"/>
</dbReference>
<evidence type="ECO:0000256" key="3">
    <source>
        <dbReference type="ARBA" id="ARBA00006559"/>
    </source>
</evidence>
<dbReference type="GO" id="GO:0007131">
    <property type="term" value="P:reciprocal meiotic recombination"/>
    <property type="evidence" value="ECO:0000318"/>
    <property type="project" value="GO_Central"/>
</dbReference>
<evidence type="ECO:0000256" key="6">
    <source>
        <dbReference type="ARBA" id="ARBA00022842"/>
    </source>
</evidence>
<dbReference type="PANTHER" id="PTHR10848:SF0">
    <property type="entry name" value="MEIOTIC RECOMBINATION PROTEIN SPO11"/>
    <property type="match status" value="1"/>
</dbReference>
<dbReference type="GO" id="GO:0000706">
    <property type="term" value="P:meiotic DNA double-strand break processing"/>
    <property type="evidence" value="ECO:0000318"/>
    <property type="project" value="GO_Central"/>
</dbReference>
<dbReference type="InterPro" id="IPR034136">
    <property type="entry name" value="TOPRIM_Topo6A/Spo11"/>
</dbReference>
<evidence type="ECO:0000259" key="11">
    <source>
        <dbReference type="Pfam" id="PF04406"/>
    </source>
</evidence>
<evidence type="ECO:0000313" key="14">
    <source>
        <dbReference type="Proteomes" id="UP000001514"/>
    </source>
</evidence>
<dbReference type="GO" id="GO:0000228">
    <property type="term" value="C:nuclear chromosome"/>
    <property type="evidence" value="ECO:0000318"/>
    <property type="project" value="GO_Central"/>
</dbReference>
<dbReference type="InterPro" id="IPR036388">
    <property type="entry name" value="WH-like_DNA-bd_sf"/>
</dbReference>
<dbReference type="Gene3D" id="1.10.10.10">
    <property type="entry name" value="Winged helix-like DNA-binding domain superfamily/Winged helix DNA-binding domain"/>
    <property type="match status" value="1"/>
</dbReference>
<dbReference type="Gramene" id="EFJ13042">
    <property type="protein sequence ID" value="EFJ13042"/>
    <property type="gene ID" value="SELMODRAFT_424927"/>
</dbReference>
<dbReference type="PANTHER" id="PTHR10848">
    <property type="entry name" value="MEIOTIC RECOMBINATION PROTEIN SPO11"/>
    <property type="match status" value="1"/>
</dbReference>
<evidence type="ECO:0000313" key="13">
    <source>
        <dbReference type="EMBL" id="EFJ13042.1"/>
    </source>
</evidence>
<dbReference type="HOGENOM" id="CLU_037229_1_2_1"/>
<dbReference type="GO" id="GO:0003918">
    <property type="term" value="F:DNA topoisomerase type II (double strand cut, ATP-hydrolyzing) activity"/>
    <property type="evidence" value="ECO:0007669"/>
    <property type="project" value="UniProtKB-UniRule"/>
</dbReference>
<dbReference type="Pfam" id="PF04406">
    <property type="entry name" value="TP6A_N"/>
    <property type="match status" value="1"/>
</dbReference>
<organism evidence="14">
    <name type="scientific">Selaginella moellendorffii</name>
    <name type="common">Spikemoss</name>
    <dbReference type="NCBI Taxonomy" id="88036"/>
    <lineage>
        <taxon>Eukaryota</taxon>
        <taxon>Viridiplantae</taxon>
        <taxon>Streptophyta</taxon>
        <taxon>Embryophyta</taxon>
        <taxon>Tracheophyta</taxon>
        <taxon>Lycopodiopsida</taxon>
        <taxon>Selaginellales</taxon>
        <taxon>Selaginellaceae</taxon>
        <taxon>Selaginella</taxon>
    </lineage>
</organism>
<reference evidence="13 14" key="1">
    <citation type="journal article" date="2011" name="Science">
        <title>The Selaginella genome identifies genetic changes associated with the evolution of vascular plants.</title>
        <authorList>
            <person name="Banks J.A."/>
            <person name="Nishiyama T."/>
            <person name="Hasebe M."/>
            <person name="Bowman J.L."/>
            <person name="Gribskov M."/>
            <person name="dePamphilis C."/>
            <person name="Albert V.A."/>
            <person name="Aono N."/>
            <person name="Aoyama T."/>
            <person name="Ambrose B.A."/>
            <person name="Ashton N.W."/>
            <person name="Axtell M.J."/>
            <person name="Barker E."/>
            <person name="Barker M.S."/>
            <person name="Bennetzen J.L."/>
            <person name="Bonawitz N.D."/>
            <person name="Chapple C."/>
            <person name="Cheng C."/>
            <person name="Correa L.G."/>
            <person name="Dacre M."/>
            <person name="DeBarry J."/>
            <person name="Dreyer I."/>
            <person name="Elias M."/>
            <person name="Engstrom E.M."/>
            <person name="Estelle M."/>
            <person name="Feng L."/>
            <person name="Finet C."/>
            <person name="Floyd S.K."/>
            <person name="Frommer W.B."/>
            <person name="Fujita T."/>
            <person name="Gramzow L."/>
            <person name="Gutensohn M."/>
            <person name="Harholt J."/>
            <person name="Hattori M."/>
            <person name="Heyl A."/>
            <person name="Hirai T."/>
            <person name="Hiwatashi Y."/>
            <person name="Ishikawa M."/>
            <person name="Iwata M."/>
            <person name="Karol K.G."/>
            <person name="Koehler B."/>
            <person name="Kolukisaoglu U."/>
            <person name="Kubo M."/>
            <person name="Kurata T."/>
            <person name="Lalonde S."/>
            <person name="Li K."/>
            <person name="Li Y."/>
            <person name="Litt A."/>
            <person name="Lyons E."/>
            <person name="Manning G."/>
            <person name="Maruyama T."/>
            <person name="Michael T.P."/>
            <person name="Mikami K."/>
            <person name="Miyazaki S."/>
            <person name="Morinaga S."/>
            <person name="Murata T."/>
            <person name="Mueller-Roeber B."/>
            <person name="Nelson D.R."/>
            <person name="Obara M."/>
            <person name="Oguri Y."/>
            <person name="Olmstead R.G."/>
            <person name="Onodera N."/>
            <person name="Petersen B.L."/>
            <person name="Pils B."/>
            <person name="Prigge M."/>
            <person name="Rensing S.A."/>
            <person name="Riano-Pachon D.M."/>
            <person name="Roberts A.W."/>
            <person name="Sato Y."/>
            <person name="Scheller H.V."/>
            <person name="Schulz B."/>
            <person name="Schulz C."/>
            <person name="Shakirov E.V."/>
            <person name="Shibagaki N."/>
            <person name="Shinohara N."/>
            <person name="Shippen D.E."/>
            <person name="Soerensen I."/>
            <person name="Sotooka R."/>
            <person name="Sugimoto N."/>
            <person name="Sugita M."/>
            <person name="Sumikawa N."/>
            <person name="Tanurdzic M."/>
            <person name="Theissen G."/>
            <person name="Ulvskov P."/>
            <person name="Wakazuki S."/>
            <person name="Weng J.K."/>
            <person name="Willats W.W."/>
            <person name="Wipf D."/>
            <person name="Wolf P.G."/>
            <person name="Yang L."/>
            <person name="Zimmer A.D."/>
            <person name="Zhu Q."/>
            <person name="Mitros T."/>
            <person name="Hellsten U."/>
            <person name="Loque D."/>
            <person name="Otillar R."/>
            <person name="Salamov A."/>
            <person name="Schmutz J."/>
            <person name="Shapiro H."/>
            <person name="Lindquist E."/>
            <person name="Lucas S."/>
            <person name="Rokhsar D."/>
            <person name="Grigoriev I.V."/>
        </authorList>
    </citation>
    <scope>NUCLEOTIDE SEQUENCE [LARGE SCALE GENOMIC DNA]</scope>
</reference>
<evidence type="ECO:0000256" key="5">
    <source>
        <dbReference type="ARBA" id="ARBA00022723"/>
    </source>
</evidence>
<evidence type="ECO:0000256" key="9">
    <source>
        <dbReference type="ARBA" id="ARBA00023235"/>
    </source>
</evidence>
<keyword evidence="5" id="KW-0479">Metal-binding</keyword>
<dbReference type="OMA" id="ICKSGIT"/>
<evidence type="ECO:0000256" key="4">
    <source>
        <dbReference type="ARBA" id="ARBA00012895"/>
    </source>
</evidence>
<proteinExistence type="inferred from homology"/>
<dbReference type="GO" id="GO:0046872">
    <property type="term" value="F:metal ion binding"/>
    <property type="evidence" value="ECO:0007669"/>
    <property type="project" value="UniProtKB-KW"/>
</dbReference>
<dbReference type="GO" id="GO:0003677">
    <property type="term" value="F:DNA binding"/>
    <property type="evidence" value="ECO:0000318"/>
    <property type="project" value="GO_Central"/>
</dbReference>
<comment type="cofactor">
    <cofactor evidence="2">
        <name>Mg(2+)</name>
        <dbReference type="ChEBI" id="CHEBI:18420"/>
    </cofactor>
</comment>
<dbReference type="Proteomes" id="UP000001514">
    <property type="component" value="Unassembled WGS sequence"/>
</dbReference>
<evidence type="ECO:0000259" key="12">
    <source>
        <dbReference type="Pfam" id="PF21180"/>
    </source>
</evidence>
<dbReference type="AlphaFoldDB" id="D8SRF9"/>